<protein>
    <submittedName>
        <fullName evidence="2">PadR family transcriptional regulator</fullName>
    </submittedName>
</protein>
<dbReference type="PANTHER" id="PTHR43252">
    <property type="entry name" value="TRANSCRIPTIONAL REGULATOR YQJI"/>
    <property type="match status" value="1"/>
</dbReference>
<dbReference type="Gene3D" id="1.10.10.10">
    <property type="entry name" value="Winged helix-like DNA-binding domain superfamily/Winged helix DNA-binding domain"/>
    <property type="match status" value="1"/>
</dbReference>
<dbReference type="InterPro" id="IPR005149">
    <property type="entry name" value="Tscrpt_reg_PadR_N"/>
</dbReference>
<dbReference type="InterPro" id="IPR036388">
    <property type="entry name" value="WH-like_DNA-bd_sf"/>
</dbReference>
<dbReference type="PANTHER" id="PTHR43252:SF7">
    <property type="entry name" value="TRANSCRIPTIONAL REGULATOR YQJI"/>
    <property type="match status" value="1"/>
</dbReference>
<feature type="domain" description="Transcription regulator PadR N-terminal" evidence="1">
    <location>
        <begin position="17"/>
        <end position="89"/>
    </location>
</feature>
<evidence type="ECO:0000259" key="1">
    <source>
        <dbReference type="Pfam" id="PF03551"/>
    </source>
</evidence>
<keyword evidence="3" id="KW-1185">Reference proteome</keyword>
<gene>
    <name evidence="2" type="ORF">L9G74_13500</name>
</gene>
<dbReference type="Pfam" id="PF03551">
    <property type="entry name" value="PadR"/>
    <property type="match status" value="1"/>
</dbReference>
<dbReference type="Proteomes" id="UP001201549">
    <property type="component" value="Unassembled WGS sequence"/>
</dbReference>
<accession>A0ABT2FQJ9</accession>
<proteinExistence type="predicted"/>
<dbReference type="InterPro" id="IPR036390">
    <property type="entry name" value="WH_DNA-bd_sf"/>
</dbReference>
<comment type="caution">
    <text evidence="2">The sequence shown here is derived from an EMBL/GenBank/DDBJ whole genome shotgun (WGS) entry which is preliminary data.</text>
</comment>
<evidence type="ECO:0000313" key="3">
    <source>
        <dbReference type="Proteomes" id="UP001201549"/>
    </source>
</evidence>
<reference evidence="3" key="1">
    <citation type="submission" date="2023-07" db="EMBL/GenBank/DDBJ databases">
        <title>Shewanella mangrovi sp. nov., an acetaldehyde- degrading bacterium isolated from mangrove sediment.</title>
        <authorList>
            <person name="Liu Y."/>
        </authorList>
    </citation>
    <scope>NUCLEOTIDE SEQUENCE [LARGE SCALE GENOMIC DNA]</scope>
    <source>
        <strain evidence="3">C32</strain>
    </source>
</reference>
<dbReference type="RefSeq" id="WP_238896934.1">
    <property type="nucleotide sequence ID" value="NZ_JAKOGG010000009.1"/>
</dbReference>
<dbReference type="EMBL" id="JAKOGG010000009">
    <property type="protein sequence ID" value="MCS4557461.1"/>
    <property type="molecule type" value="Genomic_DNA"/>
</dbReference>
<evidence type="ECO:0000313" key="2">
    <source>
        <dbReference type="EMBL" id="MCS4557461.1"/>
    </source>
</evidence>
<sequence>MMTQASGFQRGEMKGILLHLLRDAPAAGHELLQALRAIKHGQYQLGPAEIYPLLASLEAAGYIESTAKLNANDDCQPYQLTRAGQCYIQQQQTDATIANHSTTLAISPPPALAQAAPLQQALAQLHSTLQDAQQRQLSPAELTRIIDILQTSQHQIRELILTQN</sequence>
<organism evidence="2 3">
    <name type="scientific">Shewanella electrica</name>
    <dbReference type="NCBI Taxonomy" id="515560"/>
    <lineage>
        <taxon>Bacteria</taxon>
        <taxon>Pseudomonadati</taxon>
        <taxon>Pseudomonadota</taxon>
        <taxon>Gammaproteobacteria</taxon>
        <taxon>Alteromonadales</taxon>
        <taxon>Shewanellaceae</taxon>
        <taxon>Shewanella</taxon>
    </lineage>
</organism>
<name>A0ABT2FQJ9_9GAMM</name>
<dbReference type="SUPFAM" id="SSF46785">
    <property type="entry name" value="Winged helix' DNA-binding domain"/>
    <property type="match status" value="1"/>
</dbReference>